<dbReference type="GO" id="GO:0034067">
    <property type="term" value="P:protein localization to Golgi apparatus"/>
    <property type="evidence" value="ECO:0007669"/>
    <property type="project" value="TreeGrafter"/>
</dbReference>
<keyword evidence="4" id="KW-0813">Transport</keyword>
<dbReference type="SMART" id="SM00178">
    <property type="entry name" value="SAR"/>
    <property type="match status" value="1"/>
</dbReference>
<evidence type="ECO:0000313" key="10">
    <source>
        <dbReference type="EMBL" id="JAC74836.1"/>
    </source>
</evidence>
<dbReference type="GO" id="GO:0006886">
    <property type="term" value="P:intracellular protein transport"/>
    <property type="evidence" value="ECO:0007669"/>
    <property type="project" value="TreeGrafter"/>
</dbReference>
<protein>
    <submittedName>
        <fullName evidence="10">ADP-ribosylation factor related protein 1</fullName>
    </submittedName>
</protein>
<keyword evidence="2" id="KW-0519">Myristate</keyword>
<keyword evidence="4" id="KW-0931">ER-Golgi transport</keyword>
<evidence type="ECO:0000256" key="8">
    <source>
        <dbReference type="RuleBase" id="RU003925"/>
    </source>
</evidence>
<dbReference type="InterPro" id="IPR027417">
    <property type="entry name" value="P-loop_NTPase"/>
</dbReference>
<dbReference type="InterPro" id="IPR006689">
    <property type="entry name" value="Small_GTPase_ARF/SAR"/>
</dbReference>
<proteinExistence type="inferred from homology"/>
<dbReference type="AlphaFoldDB" id="A0A061RW84"/>
<evidence type="ECO:0000256" key="7">
    <source>
        <dbReference type="PIRSR" id="PIRSR606689-2"/>
    </source>
</evidence>
<dbReference type="GO" id="GO:0005794">
    <property type="term" value="C:Golgi apparatus"/>
    <property type="evidence" value="ECO:0007669"/>
    <property type="project" value="TreeGrafter"/>
</dbReference>
<dbReference type="SMART" id="SM00177">
    <property type="entry name" value="ARF"/>
    <property type="match status" value="1"/>
</dbReference>
<dbReference type="SUPFAM" id="SSF52540">
    <property type="entry name" value="P-loop containing nucleoside triphosphate hydrolases"/>
    <property type="match status" value="1"/>
</dbReference>
<evidence type="ECO:0000256" key="6">
    <source>
        <dbReference type="PIRSR" id="PIRSR606689-1"/>
    </source>
</evidence>
<dbReference type="GO" id="GO:0046872">
    <property type="term" value="F:metal ion binding"/>
    <property type="evidence" value="ECO:0007669"/>
    <property type="project" value="UniProtKB-KW"/>
</dbReference>
<dbReference type="Pfam" id="PF00025">
    <property type="entry name" value="Arf"/>
    <property type="match status" value="1"/>
</dbReference>
<evidence type="ECO:0000256" key="3">
    <source>
        <dbReference type="ARBA" id="ARBA00022741"/>
    </source>
</evidence>
<dbReference type="Gene3D" id="3.40.50.300">
    <property type="entry name" value="P-loop containing nucleotide triphosphate hydrolases"/>
    <property type="match status" value="1"/>
</dbReference>
<dbReference type="EMBL" id="GBEZ01010892">
    <property type="protein sequence ID" value="JAC74836.1"/>
    <property type="molecule type" value="Transcribed_RNA"/>
</dbReference>
<organism evidence="10">
    <name type="scientific">Tetraselmis sp. GSL018</name>
    <dbReference type="NCBI Taxonomy" id="582737"/>
    <lineage>
        <taxon>Eukaryota</taxon>
        <taxon>Viridiplantae</taxon>
        <taxon>Chlorophyta</taxon>
        <taxon>core chlorophytes</taxon>
        <taxon>Chlorodendrophyceae</taxon>
        <taxon>Chlorodendrales</taxon>
        <taxon>Chlorodendraceae</taxon>
        <taxon>Tetraselmis</taxon>
    </lineage>
</organism>
<keyword evidence="7" id="KW-0479">Metal-binding</keyword>
<keyword evidence="3 6" id="KW-0547">Nucleotide-binding</keyword>
<dbReference type="FunFam" id="3.40.50.300:FF:001166">
    <property type="entry name" value="ADP-ribosylation factor D"/>
    <property type="match status" value="1"/>
</dbReference>
<gene>
    <name evidence="10" type="primary">ARFRP1</name>
    <name evidence="10" type="ORF">TSPGSL018_24859</name>
    <name evidence="9" type="ORF">TSPGSL018_3051</name>
</gene>
<name>A0A061RW84_9CHLO</name>
<evidence type="ECO:0000256" key="4">
    <source>
        <dbReference type="ARBA" id="ARBA00022892"/>
    </source>
</evidence>
<dbReference type="PANTHER" id="PTHR45909:SF1">
    <property type="entry name" value="ADP-RIBOSYLATION FACTOR-RELATED PROTEIN 1"/>
    <property type="match status" value="1"/>
</dbReference>
<dbReference type="PANTHER" id="PTHR45909">
    <property type="entry name" value="ADP-RIBOSYLATION FACTOR-RELATED PROTEIN 1"/>
    <property type="match status" value="1"/>
</dbReference>
<reference evidence="10" key="1">
    <citation type="submission" date="2014-05" db="EMBL/GenBank/DDBJ databases">
        <title>The transcriptome of the halophilic microalga Tetraselmis sp. GSL018 isolated from the Great Salt Lake, Utah.</title>
        <authorList>
            <person name="Jinkerson R.E."/>
            <person name="D'Adamo S."/>
            <person name="Posewitz M.C."/>
        </authorList>
    </citation>
    <scope>NUCLEOTIDE SEQUENCE</scope>
    <source>
        <strain evidence="10">GSL018</strain>
    </source>
</reference>
<dbReference type="NCBIfam" id="TIGR00231">
    <property type="entry name" value="small_GTP"/>
    <property type="match status" value="1"/>
</dbReference>
<dbReference type="PRINTS" id="PR00328">
    <property type="entry name" value="SAR1GTPBP"/>
</dbReference>
<feature type="binding site" evidence="6">
    <location>
        <position position="77"/>
    </location>
    <ligand>
        <name>GTP</name>
        <dbReference type="ChEBI" id="CHEBI:37565"/>
    </ligand>
</feature>
<dbReference type="InterPro" id="IPR024156">
    <property type="entry name" value="Small_GTPase_ARF"/>
</dbReference>
<dbReference type="GO" id="GO:0005525">
    <property type="term" value="F:GTP binding"/>
    <property type="evidence" value="ECO:0007669"/>
    <property type="project" value="UniProtKB-KW"/>
</dbReference>
<dbReference type="GO" id="GO:0043001">
    <property type="term" value="P:Golgi to plasma membrane protein transport"/>
    <property type="evidence" value="ECO:0007669"/>
    <property type="project" value="TreeGrafter"/>
</dbReference>
<dbReference type="GO" id="GO:0003924">
    <property type="term" value="F:GTPase activity"/>
    <property type="evidence" value="ECO:0007669"/>
    <property type="project" value="InterPro"/>
</dbReference>
<comment type="similarity">
    <text evidence="1 8">Belongs to the small GTPase superfamily. Arf family.</text>
</comment>
<dbReference type="EMBL" id="GBEZ01015203">
    <property type="protein sequence ID" value="JAC70940.1"/>
    <property type="molecule type" value="Transcribed_RNA"/>
</dbReference>
<evidence type="ECO:0000256" key="2">
    <source>
        <dbReference type="ARBA" id="ARBA00022707"/>
    </source>
</evidence>
<feature type="binding site" evidence="7">
    <location>
        <position position="31"/>
    </location>
    <ligand>
        <name>Mg(2+)</name>
        <dbReference type="ChEBI" id="CHEBI:18420"/>
    </ligand>
</feature>
<keyword evidence="2" id="KW-0449">Lipoprotein</keyword>
<evidence type="ECO:0000256" key="5">
    <source>
        <dbReference type="ARBA" id="ARBA00023134"/>
    </source>
</evidence>
<keyword evidence="5 6" id="KW-0342">GTP-binding</keyword>
<dbReference type="InterPro" id="IPR005225">
    <property type="entry name" value="Small_GTP-bd"/>
</dbReference>
<feature type="binding site" evidence="6">
    <location>
        <begin position="24"/>
        <end position="31"/>
    </location>
    <ligand>
        <name>GTP</name>
        <dbReference type="ChEBI" id="CHEBI:37565"/>
    </ligand>
</feature>
<sequence>MFGLLAGLWEYCFRKDELHVLILGVDKAGKTTLLEKMKSMYTDHMGLDPERILPTVGLNVGRIEAHKTKLIFWDLGGQSGLRSIWDKYFEEAHAIVFLVDGTAPERFEESKLALERVLGSRDIHGAPLLVLANKQDASGCRGPDEVQEFFGVGRVDTRPVRVSGISAHTGEGIRESIFWLVDAICRSPRTLRLRHKSAA</sequence>
<feature type="binding site" evidence="7">
    <location>
        <position position="55"/>
    </location>
    <ligand>
        <name>Mg(2+)</name>
        <dbReference type="ChEBI" id="CHEBI:18420"/>
    </ligand>
</feature>
<dbReference type="PROSITE" id="PS51417">
    <property type="entry name" value="ARF"/>
    <property type="match status" value="1"/>
</dbReference>
<accession>A0A061RW84</accession>
<keyword evidence="7" id="KW-0460">Magnesium</keyword>
<feature type="binding site" evidence="6">
    <location>
        <begin position="133"/>
        <end position="136"/>
    </location>
    <ligand>
        <name>GTP</name>
        <dbReference type="ChEBI" id="CHEBI:37565"/>
    </ligand>
</feature>
<evidence type="ECO:0000313" key="9">
    <source>
        <dbReference type="EMBL" id="JAC70940.1"/>
    </source>
</evidence>
<evidence type="ECO:0000256" key="1">
    <source>
        <dbReference type="ARBA" id="ARBA00010290"/>
    </source>
</evidence>